<protein>
    <submittedName>
        <fullName evidence="2">Uncharacterized protein</fullName>
    </submittedName>
</protein>
<dbReference type="EMBL" id="FXUI01000015">
    <property type="protein sequence ID" value="SMP80702.1"/>
    <property type="molecule type" value="Genomic_DNA"/>
</dbReference>
<comment type="caution">
    <text evidence="2">The sequence shown here is derived from an EMBL/GenBank/DDBJ whole genome shotgun (WGS) entry which is preliminary data.</text>
</comment>
<name>A0ABY1QVX5_9SPHN</name>
<evidence type="ECO:0000313" key="3">
    <source>
        <dbReference type="Proteomes" id="UP001157910"/>
    </source>
</evidence>
<sequence length="65" mass="6663">MSFNGLFADGRSLRPGSDVQGNNHPVEVGATVSVCHGPSVSFLARAEAAATPISIINPKKGNEDA</sequence>
<evidence type="ECO:0000313" key="2">
    <source>
        <dbReference type="EMBL" id="SMP80702.1"/>
    </source>
</evidence>
<keyword evidence="3" id="KW-1185">Reference proteome</keyword>
<dbReference type="Proteomes" id="UP001157910">
    <property type="component" value="Unassembled WGS sequence"/>
</dbReference>
<organism evidence="2 3">
    <name type="scientific">Novosphingobium panipatense</name>
    <dbReference type="NCBI Taxonomy" id="428991"/>
    <lineage>
        <taxon>Bacteria</taxon>
        <taxon>Pseudomonadati</taxon>
        <taxon>Pseudomonadota</taxon>
        <taxon>Alphaproteobacteria</taxon>
        <taxon>Sphingomonadales</taxon>
        <taxon>Sphingomonadaceae</taxon>
        <taxon>Novosphingobium</taxon>
    </lineage>
</organism>
<proteinExistence type="predicted"/>
<gene>
    <name evidence="2" type="ORF">SAMN06296065_1157</name>
</gene>
<reference evidence="2 3" key="1">
    <citation type="submission" date="2017-05" db="EMBL/GenBank/DDBJ databases">
        <authorList>
            <person name="Varghese N."/>
            <person name="Submissions S."/>
        </authorList>
    </citation>
    <scope>NUCLEOTIDE SEQUENCE [LARGE SCALE GENOMIC DNA]</scope>
    <source>
        <strain evidence="2 3">SM16</strain>
    </source>
</reference>
<feature type="region of interest" description="Disordered" evidence="1">
    <location>
        <begin position="1"/>
        <end position="24"/>
    </location>
</feature>
<accession>A0ABY1QVX5</accession>
<evidence type="ECO:0000256" key="1">
    <source>
        <dbReference type="SAM" id="MobiDB-lite"/>
    </source>
</evidence>